<protein>
    <submittedName>
        <fullName evidence="2">GNAT family N-acetyltransferase</fullName>
    </submittedName>
</protein>
<dbReference type="PANTHER" id="PTHR36174">
    <property type="entry name" value="LIPID II:GLYCINE GLYCYLTRANSFERASE"/>
    <property type="match status" value="1"/>
</dbReference>
<accession>A0A9E7R310</accession>
<evidence type="ECO:0000313" key="3">
    <source>
        <dbReference type="Proteomes" id="UP001057580"/>
    </source>
</evidence>
<dbReference type="EMBL" id="CP104003">
    <property type="protein sequence ID" value="UWM54339.1"/>
    <property type="molecule type" value="Genomic_DNA"/>
</dbReference>
<proteinExistence type="predicted"/>
<dbReference type="Pfam" id="PF13480">
    <property type="entry name" value="Acetyltransf_6"/>
    <property type="match status" value="1"/>
</dbReference>
<dbReference type="Gene3D" id="3.40.630.30">
    <property type="match status" value="1"/>
</dbReference>
<organism evidence="2 3">
    <name type="scientific">Salinirubellus salinus</name>
    <dbReference type="NCBI Taxonomy" id="1364945"/>
    <lineage>
        <taxon>Archaea</taxon>
        <taxon>Methanobacteriati</taxon>
        <taxon>Methanobacteriota</taxon>
        <taxon>Stenosarchaea group</taxon>
        <taxon>Halobacteria</taxon>
        <taxon>Halobacteriales</taxon>
        <taxon>Natronomonadaceae</taxon>
        <taxon>Salinirubellus</taxon>
    </lineage>
</organism>
<dbReference type="AlphaFoldDB" id="A0A9E7R310"/>
<dbReference type="Proteomes" id="UP001057580">
    <property type="component" value="Chromosome"/>
</dbReference>
<dbReference type="InterPro" id="IPR038740">
    <property type="entry name" value="BioF2-like_GNAT_dom"/>
</dbReference>
<reference evidence="2" key="1">
    <citation type="submission" date="2022-09" db="EMBL/GenBank/DDBJ databases">
        <title>Diverse halophilic archaea isolated from saline environments.</title>
        <authorList>
            <person name="Cui H.-L."/>
        </authorList>
    </citation>
    <scope>NUCLEOTIDE SEQUENCE</scope>
    <source>
        <strain evidence="2">ZS-35-S2</strain>
    </source>
</reference>
<dbReference type="InterPro" id="IPR016181">
    <property type="entry name" value="Acyl_CoA_acyltransferase"/>
</dbReference>
<dbReference type="PANTHER" id="PTHR36174:SF1">
    <property type="entry name" value="LIPID II:GLYCINE GLYCYLTRANSFERASE"/>
    <property type="match status" value="1"/>
</dbReference>
<evidence type="ECO:0000313" key="2">
    <source>
        <dbReference type="EMBL" id="UWM54339.1"/>
    </source>
</evidence>
<keyword evidence="3" id="KW-1185">Reference proteome</keyword>
<gene>
    <name evidence="2" type="ORF">N0B31_19750</name>
</gene>
<name>A0A9E7R310_9EURY</name>
<feature type="domain" description="BioF2-like acetyltransferase" evidence="1">
    <location>
        <begin position="160"/>
        <end position="307"/>
    </location>
</feature>
<dbReference type="KEGG" id="ssai:N0B31_19750"/>
<dbReference type="SUPFAM" id="SSF55729">
    <property type="entry name" value="Acyl-CoA N-acyltransferases (Nat)"/>
    <property type="match status" value="1"/>
</dbReference>
<sequence>MEIQRIDRTAWERALPAEGFEVFHTPAALDVLDAHTSGELHLLAGYKGERPAALLPVVVRRPAVGTVLLSPPPSMGVPRLGPLLMPASPKRRKHERLNRTFTEGVLERLDVDRASTMFRVVCSPSYADPRPYSWKGLDVNASFTYSLGVEGRSTDDLLASFSKSLRREIRDGEELDLTVEVLDGSDVSAAASVHEETRTRYQEQGRGYPLPWEYVRDLTRALGADDRCRIYVARDEDGAFLGGITVLYSNDAAYFWQGGTRTTHENVSINSLLHWRVVEDLVEDPPRESVTRYDLVGANTERLCRYKSKFGASLVPYYTVESGGARMRLAKRAYEFVKR</sequence>
<evidence type="ECO:0000259" key="1">
    <source>
        <dbReference type="Pfam" id="PF13480"/>
    </source>
</evidence>
<dbReference type="InterPro" id="IPR050644">
    <property type="entry name" value="PG_Glycine_Bridge_Synth"/>
</dbReference>
<dbReference type="RefSeq" id="WP_260593359.1">
    <property type="nucleotide sequence ID" value="NZ_CP104003.1"/>
</dbReference>
<dbReference type="GeneID" id="74944706"/>